<keyword evidence="6 7" id="KW-0472">Membrane</keyword>
<reference evidence="10 11" key="2">
    <citation type="journal article" date="2011" name="J. Bacteriol.">
        <title>Complete genome sequences for the anaerobic, extremely thermophilic plant biomass-degrading bacteria Caldicellulosiruptor hydrothermalis, Caldicellulosiruptor kristjanssonii, Caldicellulosiruptor kronotskyensis, Caldicellulosiruptor owensenis, and Caldicellulosiruptor lactoaceticus.</title>
        <authorList>
            <person name="Blumer-Schuette S.E."/>
            <person name="Ozdemir I."/>
            <person name="Mistry D."/>
            <person name="Lucas S."/>
            <person name="Lapidus A."/>
            <person name="Cheng J.F."/>
            <person name="Goodwin L.A."/>
            <person name="Pitluck S."/>
            <person name="Land M.L."/>
            <person name="Hauser L.J."/>
            <person name="Woyke T."/>
            <person name="Mikhailova N."/>
            <person name="Pati A."/>
            <person name="Kyrpides N.C."/>
            <person name="Ivanova N."/>
            <person name="Detter J.C."/>
            <person name="Walston-Davenport K."/>
            <person name="Han S."/>
            <person name="Adams M.W."/>
            <person name="Kelly R.M."/>
        </authorList>
    </citation>
    <scope>NUCLEOTIDE SEQUENCE [LARGE SCALE GENOMIC DNA]</scope>
    <source>
        <strain evidence="11">DSM 18902 / VKM B-2412 / 2002</strain>
    </source>
</reference>
<dbReference type="SUPFAM" id="SSF52540">
    <property type="entry name" value="P-loop containing nucleoside triphosphate hydrolases"/>
    <property type="match status" value="1"/>
</dbReference>
<dbReference type="InterPro" id="IPR003439">
    <property type="entry name" value="ABC_transporter-like_ATP-bd"/>
</dbReference>
<proteinExistence type="predicted"/>
<dbReference type="PATRIC" id="fig|632348.3.peg.204"/>
<dbReference type="RefSeq" id="WP_013429262.1">
    <property type="nucleotide sequence ID" value="NC_014720.1"/>
</dbReference>
<evidence type="ECO:0000313" key="11">
    <source>
        <dbReference type="Proteomes" id="UP000006835"/>
    </source>
</evidence>
<feature type="domain" description="ABC transporter" evidence="8">
    <location>
        <begin position="345"/>
        <end position="567"/>
    </location>
</feature>
<feature type="domain" description="ABC transmembrane type-1" evidence="9">
    <location>
        <begin position="20"/>
        <end position="303"/>
    </location>
</feature>
<feature type="transmembrane region" description="Helical" evidence="7">
    <location>
        <begin position="274"/>
        <end position="295"/>
    </location>
</feature>
<dbReference type="EMBL" id="CP002330">
    <property type="protein sequence ID" value="ADQ45105.1"/>
    <property type="molecule type" value="Genomic_DNA"/>
</dbReference>
<feature type="transmembrane region" description="Helical" evidence="7">
    <location>
        <begin position="241"/>
        <end position="268"/>
    </location>
</feature>
<dbReference type="GO" id="GO:0005886">
    <property type="term" value="C:plasma membrane"/>
    <property type="evidence" value="ECO:0007669"/>
    <property type="project" value="UniProtKB-SubCell"/>
</dbReference>
<dbReference type="Gene3D" id="3.40.50.300">
    <property type="entry name" value="P-loop containing nucleotide triphosphate hydrolases"/>
    <property type="match status" value="1"/>
</dbReference>
<dbReference type="GO" id="GO:0015421">
    <property type="term" value="F:ABC-type oligopeptide transporter activity"/>
    <property type="evidence" value="ECO:0007669"/>
    <property type="project" value="TreeGrafter"/>
</dbReference>
<organism evidence="10 11">
    <name type="scientific">Caldicellulosiruptor kronotskyensis (strain DSM 18902 / VKM B-2412 / 2002)</name>
    <dbReference type="NCBI Taxonomy" id="632348"/>
    <lineage>
        <taxon>Bacteria</taxon>
        <taxon>Bacillati</taxon>
        <taxon>Bacillota</taxon>
        <taxon>Bacillota incertae sedis</taxon>
        <taxon>Caldicellulosiruptorales</taxon>
        <taxon>Caldicellulosiruptoraceae</taxon>
        <taxon>Caldicellulosiruptor</taxon>
    </lineage>
</organism>
<dbReference type="CDD" id="cd07346">
    <property type="entry name" value="ABC_6TM_exporters"/>
    <property type="match status" value="1"/>
</dbReference>
<dbReference type="AlphaFoldDB" id="E4SD41"/>
<feature type="transmembrane region" description="Helical" evidence="7">
    <location>
        <begin position="15"/>
        <end position="43"/>
    </location>
</feature>
<dbReference type="CDD" id="cd03228">
    <property type="entry name" value="ABCC_MRP_Like"/>
    <property type="match status" value="1"/>
</dbReference>
<keyword evidence="5 7" id="KW-1133">Transmembrane helix</keyword>
<keyword evidence="2 7" id="KW-0812">Transmembrane</keyword>
<dbReference type="InterPro" id="IPR027417">
    <property type="entry name" value="P-loop_NTPase"/>
</dbReference>
<evidence type="ECO:0000259" key="8">
    <source>
        <dbReference type="PROSITE" id="PS50893"/>
    </source>
</evidence>
<dbReference type="PROSITE" id="PS50893">
    <property type="entry name" value="ABC_TRANSPORTER_2"/>
    <property type="match status" value="1"/>
</dbReference>
<evidence type="ECO:0000256" key="7">
    <source>
        <dbReference type="SAM" id="Phobius"/>
    </source>
</evidence>
<dbReference type="PANTHER" id="PTHR43394">
    <property type="entry name" value="ATP-DEPENDENT PERMEASE MDL1, MITOCHONDRIAL"/>
    <property type="match status" value="1"/>
</dbReference>
<gene>
    <name evidence="10" type="ordered locus">Calkro_0192</name>
</gene>
<dbReference type="Gene3D" id="1.20.1560.10">
    <property type="entry name" value="ABC transporter type 1, transmembrane domain"/>
    <property type="match status" value="1"/>
</dbReference>
<dbReference type="Pfam" id="PF00664">
    <property type="entry name" value="ABC_membrane"/>
    <property type="match status" value="1"/>
</dbReference>
<dbReference type="InterPro" id="IPR003593">
    <property type="entry name" value="AAA+_ATPase"/>
</dbReference>
<dbReference type="SUPFAM" id="SSF90123">
    <property type="entry name" value="ABC transporter transmembrane region"/>
    <property type="match status" value="1"/>
</dbReference>
<dbReference type="InterPro" id="IPR011527">
    <property type="entry name" value="ABC1_TM_dom"/>
</dbReference>
<name>E4SD41_CALK2</name>
<sequence>MKQDMMWLISKLKRFWKLGLLCIICQILYIALIEIAPIVSMILIEALIHKFQSRVIYRSLIFFTLVWILQPIMWYTVSVLTINLSENIKESLRNSCFESFISSSTINFIQNNSMGTMVTRISEDVEEIGNFTQNLILNFTKNLLIATISMIVMLSIAPLLTVIFFIVFGILSLFILKKSNQLSGLQNDLQQVIDRMNTFLPNIIRNIIPIKVCNAQSLINEQFQITNKEIKMKTIKLLKNLTLMSMYAATVAVLVIVIIYAGGSIYILSGKGTVGILVALTMYFQNFVGAVNELFDGGIELRRISPLIMRLNELLNDKNTANSEIRMFDEELNTSILLNCDKYNLQVKDVWFKYNDSDYILKGVNLYAEEDTVVAIIGESGAGKTTLLKLLLGIYLPEHGEITLCGNNINQISNNKLWKLVSYIPQEVDLIYGLSIKENITLEKAIELKREVVELCQWLKIEKKILSLPLGYDTLYTEEVNFSGGEKQRIVIARELLKGAKIFIFDEPTAWLDEENEKRFFEIIQELKKGRIIIMVSHKKITLEYADIVYVLENGVLKPTIPVNKNL</sequence>
<evidence type="ECO:0000256" key="4">
    <source>
        <dbReference type="ARBA" id="ARBA00022840"/>
    </source>
</evidence>
<dbReference type="HOGENOM" id="CLU_000604_84_3_9"/>
<dbReference type="PANTHER" id="PTHR43394:SF1">
    <property type="entry name" value="ATP-BINDING CASSETTE SUB-FAMILY B MEMBER 10, MITOCHONDRIAL"/>
    <property type="match status" value="1"/>
</dbReference>
<dbReference type="InterPro" id="IPR036640">
    <property type="entry name" value="ABC1_TM_sf"/>
</dbReference>
<keyword evidence="4" id="KW-0067">ATP-binding</keyword>
<evidence type="ECO:0000256" key="1">
    <source>
        <dbReference type="ARBA" id="ARBA00004651"/>
    </source>
</evidence>
<dbReference type="Proteomes" id="UP000006835">
    <property type="component" value="Chromosome"/>
</dbReference>
<evidence type="ECO:0000256" key="5">
    <source>
        <dbReference type="ARBA" id="ARBA00022989"/>
    </source>
</evidence>
<comment type="subcellular location">
    <subcellularLocation>
        <location evidence="1">Cell membrane</location>
        <topology evidence="1">Multi-pass membrane protein</topology>
    </subcellularLocation>
</comment>
<dbReference type="InterPro" id="IPR039421">
    <property type="entry name" value="Type_1_exporter"/>
</dbReference>
<evidence type="ECO:0000256" key="3">
    <source>
        <dbReference type="ARBA" id="ARBA00022741"/>
    </source>
</evidence>
<feature type="transmembrane region" description="Helical" evidence="7">
    <location>
        <begin position="55"/>
        <end position="77"/>
    </location>
</feature>
<evidence type="ECO:0000313" key="10">
    <source>
        <dbReference type="EMBL" id="ADQ45105.1"/>
    </source>
</evidence>
<dbReference type="PROSITE" id="PS00211">
    <property type="entry name" value="ABC_TRANSPORTER_1"/>
    <property type="match status" value="1"/>
</dbReference>
<reference key="1">
    <citation type="submission" date="2010-11" db="EMBL/GenBank/DDBJ databases">
        <title>Complete sequence of Caldicellulosiruptor kronotskyensis 2002.</title>
        <authorList>
            <consortium name="US DOE Joint Genome Institute"/>
            <person name="Lucas S."/>
            <person name="Copeland A."/>
            <person name="Lapidus A."/>
            <person name="Cheng J.-F."/>
            <person name="Bruce D."/>
            <person name="Goodwin L."/>
            <person name="Pitluck S."/>
            <person name="Davenport K."/>
            <person name="Detter J.C."/>
            <person name="Han C."/>
            <person name="Tapia R."/>
            <person name="Land M."/>
            <person name="Hauser L."/>
            <person name="Jeffries C."/>
            <person name="Kyrpides N."/>
            <person name="Ivanova N."/>
            <person name="Mikhailova N."/>
            <person name="Blumer-Schuette S.E."/>
            <person name="Kelly R.M."/>
            <person name="Woyke T."/>
        </authorList>
    </citation>
    <scope>NUCLEOTIDE SEQUENCE</scope>
    <source>
        <strain>2002</strain>
    </source>
</reference>
<evidence type="ECO:0000256" key="2">
    <source>
        <dbReference type="ARBA" id="ARBA00022692"/>
    </source>
</evidence>
<dbReference type="PROSITE" id="PS50929">
    <property type="entry name" value="ABC_TM1F"/>
    <property type="match status" value="1"/>
</dbReference>
<keyword evidence="3" id="KW-0547">Nucleotide-binding</keyword>
<dbReference type="KEGG" id="ckn:Calkro_0192"/>
<accession>E4SD41</accession>
<feature type="transmembrane region" description="Helical" evidence="7">
    <location>
        <begin position="143"/>
        <end position="176"/>
    </location>
</feature>
<keyword evidence="11" id="KW-1185">Reference proteome</keyword>
<protein>
    <submittedName>
        <fullName evidence="10">ABC transporter related protein</fullName>
    </submittedName>
</protein>
<dbReference type="GO" id="GO:0016887">
    <property type="term" value="F:ATP hydrolysis activity"/>
    <property type="evidence" value="ECO:0007669"/>
    <property type="project" value="InterPro"/>
</dbReference>
<dbReference type="InterPro" id="IPR017871">
    <property type="entry name" value="ABC_transporter-like_CS"/>
</dbReference>
<evidence type="ECO:0000256" key="6">
    <source>
        <dbReference type="ARBA" id="ARBA00023136"/>
    </source>
</evidence>
<dbReference type="Pfam" id="PF00005">
    <property type="entry name" value="ABC_tran"/>
    <property type="match status" value="1"/>
</dbReference>
<dbReference type="SMART" id="SM00382">
    <property type="entry name" value="AAA"/>
    <property type="match status" value="1"/>
</dbReference>
<dbReference type="GO" id="GO:0005524">
    <property type="term" value="F:ATP binding"/>
    <property type="evidence" value="ECO:0007669"/>
    <property type="project" value="UniProtKB-KW"/>
</dbReference>
<evidence type="ECO:0000259" key="9">
    <source>
        <dbReference type="PROSITE" id="PS50929"/>
    </source>
</evidence>
<dbReference type="OrthoDB" id="1924776at2"/>